<reference evidence="1" key="2">
    <citation type="journal article" date="2021" name="J Anim Sci Technol">
        <title>Complete genome sequence of Paenibacillus konkukensis sp. nov. SK3146 as a potential probiotic strain.</title>
        <authorList>
            <person name="Jung H.I."/>
            <person name="Park S."/>
            <person name="Niu K.M."/>
            <person name="Lee S.W."/>
            <person name="Kothari D."/>
            <person name="Yi K.J."/>
            <person name="Kim S.K."/>
        </authorList>
    </citation>
    <scope>NUCLEOTIDE SEQUENCE</scope>
    <source>
        <strain evidence="1">SK3146</strain>
    </source>
</reference>
<evidence type="ECO:0000313" key="1">
    <source>
        <dbReference type="EMBL" id="UQZ86034.1"/>
    </source>
</evidence>
<dbReference type="RefSeq" id="WP_249861604.1">
    <property type="nucleotide sequence ID" value="NZ_CP027059.1"/>
</dbReference>
<dbReference type="EMBL" id="CP027059">
    <property type="protein sequence ID" value="UQZ86034.1"/>
    <property type="molecule type" value="Genomic_DNA"/>
</dbReference>
<evidence type="ECO:0000313" key="2">
    <source>
        <dbReference type="Proteomes" id="UP001057134"/>
    </source>
</evidence>
<dbReference type="Proteomes" id="UP001057134">
    <property type="component" value="Chromosome"/>
</dbReference>
<organism evidence="1 2">
    <name type="scientific">Paenibacillus konkukensis</name>
    <dbReference type="NCBI Taxonomy" id="2020716"/>
    <lineage>
        <taxon>Bacteria</taxon>
        <taxon>Bacillati</taxon>
        <taxon>Bacillota</taxon>
        <taxon>Bacilli</taxon>
        <taxon>Bacillales</taxon>
        <taxon>Paenibacillaceae</taxon>
        <taxon>Paenibacillus</taxon>
    </lineage>
</organism>
<proteinExistence type="predicted"/>
<keyword evidence="2" id="KW-1185">Reference proteome</keyword>
<protein>
    <submittedName>
        <fullName evidence="1">Uncharacterized protein</fullName>
    </submittedName>
</protein>
<accession>A0ABY4RTV6</accession>
<gene>
    <name evidence="1" type="ORF">SK3146_05326</name>
</gene>
<reference evidence="1" key="1">
    <citation type="submission" date="2018-02" db="EMBL/GenBank/DDBJ databases">
        <authorList>
            <person name="Kim S.-K."/>
            <person name="Jung H.-I."/>
            <person name="Lee S.-W."/>
        </authorList>
    </citation>
    <scope>NUCLEOTIDE SEQUENCE</scope>
    <source>
        <strain evidence="1">SK3146</strain>
    </source>
</reference>
<sequence length="97" mass="11315">MDVYIDDHKLIEEINKLHYRQFLEVHISPDDKDILVVFGSSDVPEPNYAFDEYNRSIWKYSLASKSWIQMTSPEEDSSKVAWCPLGLKIAFVYLNNG</sequence>
<dbReference type="SUPFAM" id="SSF82171">
    <property type="entry name" value="DPP6 N-terminal domain-like"/>
    <property type="match status" value="1"/>
</dbReference>
<name>A0ABY4RTV6_9BACL</name>